<evidence type="ECO:0000256" key="1">
    <source>
        <dbReference type="ARBA" id="ARBA00022723"/>
    </source>
</evidence>
<evidence type="ECO:0000256" key="2">
    <source>
        <dbReference type="ARBA" id="ARBA00022771"/>
    </source>
</evidence>
<organism evidence="5 6">
    <name type="scientific">Paspalum notatum var. saurae</name>
    <dbReference type="NCBI Taxonomy" id="547442"/>
    <lineage>
        <taxon>Eukaryota</taxon>
        <taxon>Viridiplantae</taxon>
        <taxon>Streptophyta</taxon>
        <taxon>Embryophyta</taxon>
        <taxon>Tracheophyta</taxon>
        <taxon>Spermatophyta</taxon>
        <taxon>Magnoliopsida</taxon>
        <taxon>Liliopsida</taxon>
        <taxon>Poales</taxon>
        <taxon>Poaceae</taxon>
        <taxon>PACMAD clade</taxon>
        <taxon>Panicoideae</taxon>
        <taxon>Andropogonodae</taxon>
        <taxon>Paspaleae</taxon>
        <taxon>Paspalinae</taxon>
        <taxon>Paspalum</taxon>
    </lineage>
</organism>
<dbReference type="Proteomes" id="UP001341281">
    <property type="component" value="Chromosome 05"/>
</dbReference>
<sequence length="185" mass="19909">MDEVSTLSLRNDHVPIKINVRRKKGVSNSDPTLAHKESDGKMEAASIVSYQRRRRGQTGSEHRLSSGGLGAIQLSMLIAASKGHCQESGNQMQRKNNLRRVFCPNCGVLANRNWTRIDINGNAAGRVFYKCPYFAAGGCQFYQWEGMMPGVEAVGPVVSQAPDAALIPQHAGTVAGVAAADSIVV</sequence>
<keyword evidence="1" id="KW-0479">Metal-binding</keyword>
<dbReference type="EMBL" id="CP144749">
    <property type="protein sequence ID" value="WVZ74684.1"/>
    <property type="molecule type" value="Genomic_DNA"/>
</dbReference>
<keyword evidence="6" id="KW-1185">Reference proteome</keyword>
<gene>
    <name evidence="5" type="ORF">U9M48_022842</name>
</gene>
<evidence type="ECO:0000313" key="5">
    <source>
        <dbReference type="EMBL" id="WVZ74684.1"/>
    </source>
</evidence>
<proteinExistence type="predicted"/>
<keyword evidence="3" id="KW-0862">Zinc</keyword>
<dbReference type="AlphaFoldDB" id="A0AAQ3TII2"/>
<dbReference type="GO" id="GO:0008270">
    <property type="term" value="F:zinc ion binding"/>
    <property type="evidence" value="ECO:0007669"/>
    <property type="project" value="UniProtKB-KW"/>
</dbReference>
<dbReference type="InterPro" id="IPR010666">
    <property type="entry name" value="Znf_GRF"/>
</dbReference>
<evidence type="ECO:0000313" key="6">
    <source>
        <dbReference type="Proteomes" id="UP001341281"/>
    </source>
</evidence>
<dbReference type="Pfam" id="PF06839">
    <property type="entry name" value="Zn_ribbon_GRF"/>
    <property type="match status" value="1"/>
</dbReference>
<evidence type="ECO:0000256" key="3">
    <source>
        <dbReference type="ARBA" id="ARBA00022833"/>
    </source>
</evidence>
<feature type="domain" description="GRF-type" evidence="4">
    <location>
        <begin position="102"/>
        <end position="145"/>
    </location>
</feature>
<accession>A0AAQ3TII2</accession>
<reference evidence="5 6" key="1">
    <citation type="submission" date="2024-02" db="EMBL/GenBank/DDBJ databases">
        <title>High-quality chromosome-scale genome assembly of Pensacola bahiagrass (Paspalum notatum Flugge var. saurae).</title>
        <authorList>
            <person name="Vega J.M."/>
            <person name="Podio M."/>
            <person name="Orjuela J."/>
            <person name="Siena L.A."/>
            <person name="Pessino S.C."/>
            <person name="Combes M.C."/>
            <person name="Mariac C."/>
            <person name="Albertini E."/>
            <person name="Pupilli F."/>
            <person name="Ortiz J.P.A."/>
            <person name="Leblanc O."/>
        </authorList>
    </citation>
    <scope>NUCLEOTIDE SEQUENCE [LARGE SCALE GENOMIC DNA]</scope>
    <source>
        <strain evidence="5">R1</strain>
        <tissue evidence="5">Leaf</tissue>
    </source>
</reference>
<evidence type="ECO:0000259" key="4">
    <source>
        <dbReference type="Pfam" id="PF06839"/>
    </source>
</evidence>
<keyword evidence="2" id="KW-0863">Zinc-finger</keyword>
<name>A0AAQ3TII2_PASNO</name>
<protein>
    <recommendedName>
        <fullName evidence="4">GRF-type domain-containing protein</fullName>
    </recommendedName>
</protein>